<feature type="DNA-binding region" description="H-T-H motif" evidence="4">
    <location>
        <begin position="33"/>
        <end position="52"/>
    </location>
</feature>
<proteinExistence type="predicted"/>
<organism evidence="6 7">
    <name type="scientific">Rhizocola hellebori</name>
    <dbReference type="NCBI Taxonomy" id="1392758"/>
    <lineage>
        <taxon>Bacteria</taxon>
        <taxon>Bacillati</taxon>
        <taxon>Actinomycetota</taxon>
        <taxon>Actinomycetes</taxon>
        <taxon>Micromonosporales</taxon>
        <taxon>Micromonosporaceae</taxon>
        <taxon>Rhizocola</taxon>
    </lineage>
</organism>
<dbReference type="SUPFAM" id="SSF46689">
    <property type="entry name" value="Homeodomain-like"/>
    <property type="match status" value="1"/>
</dbReference>
<evidence type="ECO:0000313" key="7">
    <source>
        <dbReference type="Proteomes" id="UP000612899"/>
    </source>
</evidence>
<dbReference type="PANTHER" id="PTHR30055:SF243">
    <property type="entry name" value="HTH-TYPE TRANSCRIPTIONAL REGULATOR RV1816"/>
    <property type="match status" value="1"/>
</dbReference>
<protein>
    <submittedName>
        <fullName evidence="6">TetR family transcriptional regulator</fullName>
    </submittedName>
</protein>
<name>A0A8J3VG68_9ACTN</name>
<keyword evidence="3" id="KW-0804">Transcription</keyword>
<dbReference type="GO" id="GO:0003700">
    <property type="term" value="F:DNA-binding transcription factor activity"/>
    <property type="evidence" value="ECO:0007669"/>
    <property type="project" value="TreeGrafter"/>
</dbReference>
<dbReference type="Pfam" id="PF13305">
    <property type="entry name" value="TetR_C_33"/>
    <property type="match status" value="1"/>
</dbReference>
<dbReference type="PANTHER" id="PTHR30055">
    <property type="entry name" value="HTH-TYPE TRANSCRIPTIONAL REGULATOR RUTR"/>
    <property type="match status" value="1"/>
</dbReference>
<dbReference type="PROSITE" id="PS50977">
    <property type="entry name" value="HTH_TETR_2"/>
    <property type="match status" value="1"/>
</dbReference>
<evidence type="ECO:0000256" key="3">
    <source>
        <dbReference type="ARBA" id="ARBA00023163"/>
    </source>
</evidence>
<evidence type="ECO:0000313" key="6">
    <source>
        <dbReference type="EMBL" id="GIH06024.1"/>
    </source>
</evidence>
<evidence type="ECO:0000259" key="5">
    <source>
        <dbReference type="PROSITE" id="PS50977"/>
    </source>
</evidence>
<dbReference type="GO" id="GO:0000976">
    <property type="term" value="F:transcription cis-regulatory region binding"/>
    <property type="evidence" value="ECO:0007669"/>
    <property type="project" value="TreeGrafter"/>
</dbReference>
<accession>A0A8J3VG68</accession>
<evidence type="ECO:0000256" key="4">
    <source>
        <dbReference type="PROSITE-ProRule" id="PRU00335"/>
    </source>
</evidence>
<evidence type="ECO:0000256" key="2">
    <source>
        <dbReference type="ARBA" id="ARBA00023125"/>
    </source>
</evidence>
<gene>
    <name evidence="6" type="ORF">Rhe02_40910</name>
</gene>
<dbReference type="InterPro" id="IPR025996">
    <property type="entry name" value="MT1864/Rv1816-like_C"/>
</dbReference>
<dbReference type="RefSeq" id="WP_203909846.1">
    <property type="nucleotide sequence ID" value="NZ_BONY01000023.1"/>
</dbReference>
<sequence length="221" mass="25002">MSDRSQRRRDLTRQEIKQTARNQLVTGGPNAISLRAIARDMGITAPALYRYYPALDSLILELCTDLYTDLRVACEVVRDQVAPEDHEGRLLVMVREFRRWVLSHPAESTVIFGPPLPGVDQFHQQCQDLSHAGVQFGQIFIDPMLALYHQGRLPVGKAIVDAHDHAHGDVPPEVYTYFLLKWTQFYGIIMAEAFGHLSWAVADAEPLFEAEVTAFTESLIR</sequence>
<keyword evidence="2 4" id="KW-0238">DNA-binding</keyword>
<keyword evidence="1" id="KW-0805">Transcription regulation</keyword>
<dbReference type="InterPro" id="IPR001647">
    <property type="entry name" value="HTH_TetR"/>
</dbReference>
<dbReference type="InterPro" id="IPR036271">
    <property type="entry name" value="Tet_transcr_reg_TetR-rel_C_sf"/>
</dbReference>
<keyword evidence="7" id="KW-1185">Reference proteome</keyword>
<dbReference type="EMBL" id="BONY01000023">
    <property type="protein sequence ID" value="GIH06024.1"/>
    <property type="molecule type" value="Genomic_DNA"/>
</dbReference>
<dbReference type="InterPro" id="IPR050109">
    <property type="entry name" value="HTH-type_TetR-like_transc_reg"/>
</dbReference>
<dbReference type="Pfam" id="PF00440">
    <property type="entry name" value="TetR_N"/>
    <property type="match status" value="1"/>
</dbReference>
<dbReference type="Gene3D" id="1.10.357.10">
    <property type="entry name" value="Tetracycline Repressor, domain 2"/>
    <property type="match status" value="1"/>
</dbReference>
<comment type="caution">
    <text evidence="6">The sequence shown here is derived from an EMBL/GenBank/DDBJ whole genome shotgun (WGS) entry which is preliminary data.</text>
</comment>
<evidence type="ECO:0000256" key="1">
    <source>
        <dbReference type="ARBA" id="ARBA00023015"/>
    </source>
</evidence>
<feature type="domain" description="HTH tetR-type" evidence="5">
    <location>
        <begin position="10"/>
        <end position="70"/>
    </location>
</feature>
<dbReference type="SUPFAM" id="SSF48498">
    <property type="entry name" value="Tetracyclin repressor-like, C-terminal domain"/>
    <property type="match status" value="1"/>
</dbReference>
<dbReference type="AlphaFoldDB" id="A0A8J3VG68"/>
<dbReference type="InterPro" id="IPR009057">
    <property type="entry name" value="Homeodomain-like_sf"/>
</dbReference>
<dbReference type="Proteomes" id="UP000612899">
    <property type="component" value="Unassembled WGS sequence"/>
</dbReference>
<reference evidence="6" key="1">
    <citation type="submission" date="2021-01" db="EMBL/GenBank/DDBJ databases">
        <title>Whole genome shotgun sequence of Rhizocola hellebori NBRC 109834.</title>
        <authorList>
            <person name="Komaki H."/>
            <person name="Tamura T."/>
        </authorList>
    </citation>
    <scope>NUCLEOTIDE SEQUENCE</scope>
    <source>
        <strain evidence="6">NBRC 109834</strain>
    </source>
</reference>